<feature type="binding site" evidence="6">
    <location>
        <begin position="137"/>
        <end position="138"/>
    </location>
    <ligand>
        <name>S-adenosyl-L-methionine</name>
        <dbReference type="ChEBI" id="CHEBI:59789"/>
    </ligand>
</feature>
<dbReference type="SUPFAM" id="SSF53335">
    <property type="entry name" value="S-adenosyl-L-methionine-dependent methyltransferases"/>
    <property type="match status" value="1"/>
</dbReference>
<evidence type="ECO:0000256" key="5">
    <source>
        <dbReference type="ARBA" id="ARBA00022691"/>
    </source>
</evidence>
<protein>
    <recommendedName>
        <fullName evidence="6">Ribosomal RNA small subunit methyltransferase G</fullName>
        <ecNumber evidence="6">2.1.1.-</ecNumber>
    </recommendedName>
    <alternativeName>
        <fullName evidence="6">16S rRNA 7-methylguanosine methyltransferase</fullName>
        <shortName evidence="6">16S rRNA m7G methyltransferase</shortName>
    </alternativeName>
</protein>
<comment type="subcellular location">
    <subcellularLocation>
        <location evidence="6">Cytoplasm</location>
    </subcellularLocation>
</comment>
<evidence type="ECO:0000313" key="8">
    <source>
        <dbReference type="Proteomes" id="UP000004508"/>
    </source>
</evidence>
<keyword evidence="4 6" id="KW-0808">Transferase</keyword>
<evidence type="ECO:0000256" key="4">
    <source>
        <dbReference type="ARBA" id="ARBA00022679"/>
    </source>
</evidence>
<comment type="caution">
    <text evidence="7">The sequence shown here is derived from an EMBL/GenBank/DDBJ whole genome shotgun (WGS) entry which is preliminary data.</text>
</comment>
<dbReference type="CDD" id="cd02440">
    <property type="entry name" value="AdoMet_MTases"/>
    <property type="match status" value="1"/>
</dbReference>
<dbReference type="GO" id="GO:0070043">
    <property type="term" value="F:rRNA (guanine-N7-)-methyltransferase activity"/>
    <property type="evidence" value="ECO:0007669"/>
    <property type="project" value="UniProtKB-UniRule"/>
</dbReference>
<dbReference type="FunFam" id="3.40.50.150:FF:000041">
    <property type="entry name" value="Ribosomal RNA small subunit methyltransferase G"/>
    <property type="match status" value="1"/>
</dbReference>
<comment type="similarity">
    <text evidence="6">Belongs to the methyltransferase superfamily. RNA methyltransferase RsmG family.</text>
</comment>
<evidence type="ECO:0000256" key="3">
    <source>
        <dbReference type="ARBA" id="ARBA00022603"/>
    </source>
</evidence>
<evidence type="ECO:0000256" key="2">
    <source>
        <dbReference type="ARBA" id="ARBA00022552"/>
    </source>
</evidence>
<evidence type="ECO:0000313" key="7">
    <source>
        <dbReference type="EMBL" id="EFH80591.1"/>
    </source>
</evidence>
<evidence type="ECO:0000256" key="6">
    <source>
        <dbReference type="HAMAP-Rule" id="MF_00074"/>
    </source>
</evidence>
<sequence>MANNQTGIEVLTMTNVFQEGLQRLGLSGELEAAFLRYRQELLEWNTRFNLTAIKDPEEVMTKHFLDSLSLLAIYPQDEATTLLDIGTGPGFPGLPLKMARPRWRVTLVEATNKKVTFLRHMVDVLELEHVEVIHGRAEELGQKAAYRSAFDLVTARAVAALPALLEYCAPYCRVGGAIILPKKGELQDEMAQGKRAAAQVGAVLEADTVVDLPGINDGRRLLTWRQQKRCPEQYPRSGAAMAKRPLG</sequence>
<dbReference type="PIRSF" id="PIRSF003078">
    <property type="entry name" value="GidB"/>
    <property type="match status" value="1"/>
</dbReference>
<dbReference type="STRING" id="485913.Krac_1206"/>
<feature type="binding site" evidence="6">
    <location>
        <position position="86"/>
    </location>
    <ligand>
        <name>S-adenosyl-L-methionine</name>
        <dbReference type="ChEBI" id="CHEBI:59789"/>
    </ligand>
</feature>
<dbReference type="AlphaFoldDB" id="D6U6I0"/>
<keyword evidence="3 6" id="KW-0489">Methyltransferase</keyword>
<comment type="function">
    <text evidence="6">Specifically methylates the N7 position of a guanine in 16S rRNA.</text>
</comment>
<dbReference type="InParanoid" id="D6U6I0"/>
<evidence type="ECO:0000256" key="1">
    <source>
        <dbReference type="ARBA" id="ARBA00022490"/>
    </source>
</evidence>
<keyword evidence="5 6" id="KW-0949">S-adenosyl-L-methionine</keyword>
<feature type="binding site" evidence="6">
    <location>
        <position position="91"/>
    </location>
    <ligand>
        <name>S-adenosyl-L-methionine</name>
        <dbReference type="ChEBI" id="CHEBI:59789"/>
    </ligand>
</feature>
<dbReference type="PANTHER" id="PTHR31760:SF0">
    <property type="entry name" value="S-ADENOSYL-L-METHIONINE-DEPENDENT METHYLTRANSFERASES SUPERFAMILY PROTEIN"/>
    <property type="match status" value="1"/>
</dbReference>
<dbReference type="Pfam" id="PF02527">
    <property type="entry name" value="GidB"/>
    <property type="match status" value="1"/>
</dbReference>
<accession>D6U6I0</accession>
<dbReference type="FunCoup" id="D6U6I0">
    <property type="interactions" value="503"/>
</dbReference>
<dbReference type="Proteomes" id="UP000004508">
    <property type="component" value="Unassembled WGS sequence"/>
</dbReference>
<dbReference type="NCBIfam" id="TIGR00138">
    <property type="entry name" value="rsmG_gidB"/>
    <property type="match status" value="1"/>
</dbReference>
<dbReference type="eggNOG" id="COG0357">
    <property type="taxonomic scope" value="Bacteria"/>
</dbReference>
<dbReference type="PANTHER" id="PTHR31760">
    <property type="entry name" value="S-ADENOSYL-L-METHIONINE-DEPENDENT METHYLTRANSFERASES SUPERFAMILY PROTEIN"/>
    <property type="match status" value="1"/>
</dbReference>
<keyword evidence="1 6" id="KW-0963">Cytoplasm</keyword>
<dbReference type="Gene3D" id="3.40.50.150">
    <property type="entry name" value="Vaccinia Virus protein VP39"/>
    <property type="match status" value="1"/>
</dbReference>
<proteinExistence type="inferred from homology"/>
<dbReference type="GO" id="GO:0005829">
    <property type="term" value="C:cytosol"/>
    <property type="evidence" value="ECO:0007669"/>
    <property type="project" value="TreeGrafter"/>
</dbReference>
<dbReference type="InterPro" id="IPR029063">
    <property type="entry name" value="SAM-dependent_MTases_sf"/>
</dbReference>
<feature type="binding site" evidence="6">
    <location>
        <begin position="109"/>
        <end position="111"/>
    </location>
    <ligand>
        <name>S-adenosyl-L-methionine</name>
        <dbReference type="ChEBI" id="CHEBI:59789"/>
    </ligand>
</feature>
<gene>
    <name evidence="6" type="primary">rsmG</name>
    <name evidence="7" type="ORF">Krac_1206</name>
</gene>
<dbReference type="InterPro" id="IPR003682">
    <property type="entry name" value="rRNA_ssu_MeTfrase_G"/>
</dbReference>
<dbReference type="EC" id="2.1.1.-" evidence="6"/>
<organism evidence="7 8">
    <name type="scientific">Ktedonobacter racemifer DSM 44963</name>
    <dbReference type="NCBI Taxonomy" id="485913"/>
    <lineage>
        <taxon>Bacteria</taxon>
        <taxon>Bacillati</taxon>
        <taxon>Chloroflexota</taxon>
        <taxon>Ktedonobacteria</taxon>
        <taxon>Ktedonobacterales</taxon>
        <taxon>Ktedonobacteraceae</taxon>
        <taxon>Ktedonobacter</taxon>
    </lineage>
</organism>
<dbReference type="EMBL" id="ADVG01000005">
    <property type="protein sequence ID" value="EFH80591.1"/>
    <property type="molecule type" value="Genomic_DNA"/>
</dbReference>
<dbReference type="HAMAP" id="MF_00074">
    <property type="entry name" value="16SrRNA_methyltr_G"/>
    <property type="match status" value="1"/>
</dbReference>
<reference evidence="7 8" key="1">
    <citation type="journal article" date="2011" name="Stand. Genomic Sci.">
        <title>Non-contiguous finished genome sequence and contextual data of the filamentous soil bacterium Ktedonobacter racemifer type strain (SOSP1-21).</title>
        <authorList>
            <person name="Chang Y.J."/>
            <person name="Land M."/>
            <person name="Hauser L."/>
            <person name="Chertkov O."/>
            <person name="Del Rio T.G."/>
            <person name="Nolan M."/>
            <person name="Copeland A."/>
            <person name="Tice H."/>
            <person name="Cheng J.F."/>
            <person name="Lucas S."/>
            <person name="Han C."/>
            <person name="Goodwin L."/>
            <person name="Pitluck S."/>
            <person name="Ivanova N."/>
            <person name="Ovchinikova G."/>
            <person name="Pati A."/>
            <person name="Chen A."/>
            <person name="Palaniappan K."/>
            <person name="Mavromatis K."/>
            <person name="Liolios K."/>
            <person name="Brettin T."/>
            <person name="Fiebig A."/>
            <person name="Rohde M."/>
            <person name="Abt B."/>
            <person name="Goker M."/>
            <person name="Detter J.C."/>
            <person name="Woyke T."/>
            <person name="Bristow J."/>
            <person name="Eisen J.A."/>
            <person name="Markowitz V."/>
            <person name="Hugenholtz P."/>
            <person name="Kyrpides N.C."/>
            <person name="Klenk H.P."/>
            <person name="Lapidus A."/>
        </authorList>
    </citation>
    <scope>NUCLEOTIDE SEQUENCE [LARGE SCALE GENOMIC DNA]</scope>
    <source>
        <strain evidence="8">DSM 44963</strain>
    </source>
</reference>
<keyword evidence="8" id="KW-1185">Reference proteome</keyword>
<name>D6U6I0_KTERA</name>
<keyword evidence="2 6" id="KW-0698">rRNA processing</keyword>
<feature type="binding site" evidence="6">
    <location>
        <position position="156"/>
    </location>
    <ligand>
        <name>S-adenosyl-L-methionine</name>
        <dbReference type="ChEBI" id="CHEBI:59789"/>
    </ligand>
</feature>